<dbReference type="RefSeq" id="WP_225672563.1">
    <property type="nucleotide sequence ID" value="NZ_JAEDAH010000022.1"/>
</dbReference>
<name>A0ABS7ZMQ6_9GAMM</name>
<reference evidence="2 3" key="1">
    <citation type="submission" date="2020-12" db="EMBL/GenBank/DDBJ databases">
        <title>Novel Thalassolituus-related marine hydrocarbonoclastic bacteria mediated algae-derived hydrocarbons mineralization in twilight zone of the northern South China Sea.</title>
        <authorList>
            <person name="Dong C."/>
        </authorList>
    </citation>
    <scope>NUCLEOTIDE SEQUENCE [LARGE SCALE GENOMIC DNA]</scope>
    <source>
        <strain evidence="2 3">IMCC1826</strain>
    </source>
</reference>
<sequence>MKALLLTAALTLSAFSGTTYAHGDHGVLDERGAMGLAARVVQKMTLRDYGYTAGQLDTSWQSIGKDQIVLKEKGAGFYIVEVTKSGSDEKVYVKVLLDGSISDVSKIYPF</sequence>
<proteinExistence type="predicted"/>
<feature type="chain" id="PRO_5046268932" description="PepSY domain-containing protein" evidence="1">
    <location>
        <begin position="22"/>
        <end position="110"/>
    </location>
</feature>
<comment type="caution">
    <text evidence="2">The sequence shown here is derived from an EMBL/GenBank/DDBJ whole genome shotgun (WGS) entry which is preliminary data.</text>
</comment>
<evidence type="ECO:0008006" key="4">
    <source>
        <dbReference type="Google" id="ProtNLM"/>
    </source>
</evidence>
<protein>
    <recommendedName>
        <fullName evidence="4">PepSY domain-containing protein</fullName>
    </recommendedName>
</protein>
<keyword evidence="3" id="KW-1185">Reference proteome</keyword>
<dbReference type="Pfam" id="PF20098">
    <property type="entry name" value="DUF6488"/>
    <property type="match status" value="1"/>
</dbReference>
<feature type="signal peptide" evidence="1">
    <location>
        <begin position="1"/>
        <end position="21"/>
    </location>
</feature>
<keyword evidence="1" id="KW-0732">Signal</keyword>
<evidence type="ECO:0000313" key="3">
    <source>
        <dbReference type="Proteomes" id="UP000714380"/>
    </source>
</evidence>
<organism evidence="2 3">
    <name type="scientific">Thalassolituus marinus</name>
    <dbReference type="NCBI Taxonomy" id="671053"/>
    <lineage>
        <taxon>Bacteria</taxon>
        <taxon>Pseudomonadati</taxon>
        <taxon>Pseudomonadota</taxon>
        <taxon>Gammaproteobacteria</taxon>
        <taxon>Oceanospirillales</taxon>
        <taxon>Oceanospirillaceae</taxon>
        <taxon>Thalassolituus</taxon>
    </lineage>
</organism>
<evidence type="ECO:0000256" key="1">
    <source>
        <dbReference type="SAM" id="SignalP"/>
    </source>
</evidence>
<accession>A0ABS7ZMQ6</accession>
<dbReference type="InterPro" id="IPR045503">
    <property type="entry name" value="DUF6488"/>
</dbReference>
<evidence type="ECO:0000313" key="2">
    <source>
        <dbReference type="EMBL" id="MCA6062996.1"/>
    </source>
</evidence>
<gene>
    <name evidence="2" type="ORF">I9W95_05185</name>
</gene>
<dbReference type="EMBL" id="JAEDAH010000022">
    <property type="protein sequence ID" value="MCA6062996.1"/>
    <property type="molecule type" value="Genomic_DNA"/>
</dbReference>
<dbReference type="Proteomes" id="UP000714380">
    <property type="component" value="Unassembled WGS sequence"/>
</dbReference>